<dbReference type="EMBL" id="BSDZ01000010">
    <property type="protein sequence ID" value="GLI61535.1"/>
    <property type="molecule type" value="Genomic_DNA"/>
</dbReference>
<evidence type="ECO:0000313" key="2">
    <source>
        <dbReference type="EMBL" id="GLI61535.1"/>
    </source>
</evidence>
<organism evidence="2 3">
    <name type="scientific">Volvox africanus</name>
    <dbReference type="NCBI Taxonomy" id="51714"/>
    <lineage>
        <taxon>Eukaryota</taxon>
        <taxon>Viridiplantae</taxon>
        <taxon>Chlorophyta</taxon>
        <taxon>core chlorophytes</taxon>
        <taxon>Chlorophyceae</taxon>
        <taxon>CS clade</taxon>
        <taxon>Chlamydomonadales</taxon>
        <taxon>Volvocaceae</taxon>
        <taxon>Volvox</taxon>
    </lineage>
</organism>
<keyword evidence="3" id="KW-1185">Reference proteome</keyword>
<sequence>EGFPDLVAWWKFDEPNMDPGIFGHHTVARDASGHGNDLQLETPPQPRSAIIPLPSSRESLRTGALEFRNGLALNKHMQGFPGRSFTVEMWAKGAAVQDLNNLQQLSSQLLSYA</sequence>
<dbReference type="InterPro" id="IPR013320">
    <property type="entry name" value="ConA-like_dom_sf"/>
</dbReference>
<feature type="region of interest" description="Disordered" evidence="1">
    <location>
        <begin position="32"/>
        <end position="53"/>
    </location>
</feature>
<reference evidence="2 3" key="1">
    <citation type="journal article" date="2023" name="IScience">
        <title>Expanded male sex-determining region conserved during the evolution of homothallism in the green alga Volvox.</title>
        <authorList>
            <person name="Yamamoto K."/>
            <person name="Matsuzaki R."/>
            <person name="Mahakham W."/>
            <person name="Heman W."/>
            <person name="Sekimoto H."/>
            <person name="Kawachi M."/>
            <person name="Minakuchi Y."/>
            <person name="Toyoda A."/>
            <person name="Nozaki H."/>
        </authorList>
    </citation>
    <scope>NUCLEOTIDE SEQUENCE [LARGE SCALE GENOMIC DNA]</scope>
    <source>
        <strain evidence="2 3">NIES-4468</strain>
    </source>
</reference>
<evidence type="ECO:0000256" key="1">
    <source>
        <dbReference type="SAM" id="MobiDB-lite"/>
    </source>
</evidence>
<accession>A0ABQ5RVH0</accession>
<protein>
    <submittedName>
        <fullName evidence="2">Uncharacterized protein</fullName>
    </submittedName>
</protein>
<comment type="caution">
    <text evidence="2">The sequence shown here is derived from an EMBL/GenBank/DDBJ whole genome shotgun (WGS) entry which is preliminary data.</text>
</comment>
<gene>
    <name evidence="2" type="ORF">VaNZ11_003910</name>
</gene>
<proteinExistence type="predicted"/>
<dbReference type="SUPFAM" id="SSF49899">
    <property type="entry name" value="Concanavalin A-like lectins/glucanases"/>
    <property type="match status" value="1"/>
</dbReference>
<feature type="non-terminal residue" evidence="2">
    <location>
        <position position="113"/>
    </location>
</feature>
<dbReference type="Proteomes" id="UP001165090">
    <property type="component" value="Unassembled WGS sequence"/>
</dbReference>
<name>A0ABQ5RVH0_9CHLO</name>
<feature type="non-terminal residue" evidence="2">
    <location>
        <position position="1"/>
    </location>
</feature>
<evidence type="ECO:0000313" key="3">
    <source>
        <dbReference type="Proteomes" id="UP001165090"/>
    </source>
</evidence>